<evidence type="ECO:0000313" key="1">
    <source>
        <dbReference type="EMBL" id="WCL54304.1"/>
    </source>
</evidence>
<keyword evidence="2" id="KW-1185">Reference proteome</keyword>
<dbReference type="EMBL" id="CP116805">
    <property type="protein sequence ID" value="WCL54304.1"/>
    <property type="molecule type" value="Genomic_DNA"/>
</dbReference>
<gene>
    <name evidence="1" type="ORF">PH603_00850</name>
</gene>
<dbReference type="KEGG" id="gso:PH603_00850"/>
<name>A0AAE9XQB1_9PROT</name>
<dbReference type="RefSeq" id="WP_289504023.1">
    <property type="nucleotide sequence ID" value="NZ_CP116805.1"/>
</dbReference>
<reference evidence="1" key="1">
    <citation type="submission" date="2023-01" db="EMBL/GenBank/DDBJ databases">
        <title>The genome sequence of Kordiimonadaceae bacterium 6D33.</title>
        <authorList>
            <person name="Liu Y."/>
        </authorList>
    </citation>
    <scope>NUCLEOTIDE SEQUENCE</scope>
    <source>
        <strain evidence="1">6D33</strain>
    </source>
</reference>
<proteinExistence type="predicted"/>
<dbReference type="Proteomes" id="UP001217500">
    <property type="component" value="Chromosome"/>
</dbReference>
<dbReference type="AlphaFoldDB" id="A0AAE9XQB1"/>
<sequence>MILESRSIIFSHDELATALRPLLEQKGIFDEIAGEALKASLDEEGEVQVKVTADGYDEMAPMNSREVGVAVLNHCIDKGIPLPRGSYKELALRGDHIALIVRLQTGEPEAAGAMGF</sequence>
<evidence type="ECO:0000313" key="2">
    <source>
        <dbReference type="Proteomes" id="UP001217500"/>
    </source>
</evidence>
<organism evidence="1 2">
    <name type="scientific">Gimibacter soli</name>
    <dbReference type="NCBI Taxonomy" id="3024400"/>
    <lineage>
        <taxon>Bacteria</taxon>
        <taxon>Pseudomonadati</taxon>
        <taxon>Pseudomonadota</taxon>
        <taxon>Alphaproteobacteria</taxon>
        <taxon>Kordiimonadales</taxon>
        <taxon>Temperatibacteraceae</taxon>
        <taxon>Gimibacter</taxon>
    </lineage>
</organism>
<protein>
    <submittedName>
        <fullName evidence="1">Uncharacterized protein</fullName>
    </submittedName>
</protein>
<accession>A0AAE9XQB1</accession>